<comment type="caution">
    <text evidence="2">The sequence shown here is derived from an EMBL/GenBank/DDBJ whole genome shotgun (WGS) entry which is preliminary data.</text>
</comment>
<dbReference type="EMBL" id="BGZK01000031">
    <property type="protein sequence ID" value="GBP08533.1"/>
    <property type="molecule type" value="Genomic_DNA"/>
</dbReference>
<organism evidence="2 3">
    <name type="scientific">Eumeta variegata</name>
    <name type="common">Bagworm moth</name>
    <name type="synonym">Eumeta japonica</name>
    <dbReference type="NCBI Taxonomy" id="151549"/>
    <lineage>
        <taxon>Eukaryota</taxon>
        <taxon>Metazoa</taxon>
        <taxon>Ecdysozoa</taxon>
        <taxon>Arthropoda</taxon>
        <taxon>Hexapoda</taxon>
        <taxon>Insecta</taxon>
        <taxon>Pterygota</taxon>
        <taxon>Neoptera</taxon>
        <taxon>Endopterygota</taxon>
        <taxon>Lepidoptera</taxon>
        <taxon>Glossata</taxon>
        <taxon>Ditrysia</taxon>
        <taxon>Tineoidea</taxon>
        <taxon>Psychidae</taxon>
        <taxon>Oiketicinae</taxon>
        <taxon>Eumeta</taxon>
    </lineage>
</organism>
<keyword evidence="3" id="KW-1185">Reference proteome</keyword>
<evidence type="ECO:0000256" key="1">
    <source>
        <dbReference type="SAM" id="MobiDB-lite"/>
    </source>
</evidence>
<evidence type="ECO:0000313" key="3">
    <source>
        <dbReference type="Proteomes" id="UP000299102"/>
    </source>
</evidence>
<reference evidence="2 3" key="1">
    <citation type="journal article" date="2019" name="Commun. Biol.">
        <title>The bagworm genome reveals a unique fibroin gene that provides high tensile strength.</title>
        <authorList>
            <person name="Kono N."/>
            <person name="Nakamura H."/>
            <person name="Ohtoshi R."/>
            <person name="Tomita M."/>
            <person name="Numata K."/>
            <person name="Arakawa K."/>
        </authorList>
    </citation>
    <scope>NUCLEOTIDE SEQUENCE [LARGE SCALE GENOMIC DNA]</scope>
</reference>
<evidence type="ECO:0000313" key="2">
    <source>
        <dbReference type="EMBL" id="GBP08533.1"/>
    </source>
</evidence>
<feature type="region of interest" description="Disordered" evidence="1">
    <location>
        <begin position="22"/>
        <end position="126"/>
    </location>
</feature>
<feature type="compositionally biased region" description="Basic and acidic residues" evidence="1">
    <location>
        <begin position="61"/>
        <end position="72"/>
    </location>
</feature>
<dbReference type="Proteomes" id="UP000299102">
    <property type="component" value="Unassembled WGS sequence"/>
</dbReference>
<dbReference type="AlphaFoldDB" id="A0A4C1T209"/>
<accession>A0A4C1T209</accession>
<sequence length="126" mass="13455">MEPWLDVGVTSVGLKGMPVASARATTRYVPPGVGRSRSAPAPAPARAPPAHRGDAQPPKLISRDVSDSRELRAAAGGGARHKHTPSIDPSIFSLHFPSANPSDKPAKTRHHTQRRPYTFDIPLPAF</sequence>
<proteinExistence type="predicted"/>
<name>A0A4C1T209_EUMVA</name>
<protein>
    <submittedName>
        <fullName evidence="2">Uncharacterized protein</fullName>
    </submittedName>
</protein>
<gene>
    <name evidence="2" type="ORF">EVAR_77207_1</name>
</gene>